<feature type="compositionally biased region" description="Polar residues" evidence="10">
    <location>
        <begin position="1"/>
        <end position="19"/>
    </location>
</feature>
<evidence type="ECO:0000313" key="12">
    <source>
        <dbReference type="EMBL" id="CAH2046564.1"/>
    </source>
</evidence>
<feature type="domain" description="DDT" evidence="11">
    <location>
        <begin position="358"/>
        <end position="423"/>
    </location>
</feature>
<keyword evidence="6" id="KW-0832">Ubl conjugation</keyword>
<feature type="compositionally biased region" description="Basic residues" evidence="10">
    <location>
        <begin position="641"/>
        <end position="650"/>
    </location>
</feature>
<protein>
    <recommendedName>
        <fullName evidence="11">DDT domain-containing protein</fullName>
    </recommendedName>
</protein>
<evidence type="ECO:0000256" key="9">
    <source>
        <dbReference type="ARBA" id="ARBA00023242"/>
    </source>
</evidence>
<accession>A0AAU9RN91</accession>
<dbReference type="GO" id="GO:0006355">
    <property type="term" value="P:regulation of DNA-templated transcription"/>
    <property type="evidence" value="ECO:0007669"/>
    <property type="project" value="InterPro"/>
</dbReference>
<evidence type="ECO:0000256" key="8">
    <source>
        <dbReference type="ARBA" id="ARBA00023163"/>
    </source>
</evidence>
<reference evidence="12 13" key="1">
    <citation type="submission" date="2022-03" db="EMBL/GenBank/DDBJ databases">
        <authorList>
            <person name="Nunn A."/>
            <person name="Chopra R."/>
            <person name="Nunn A."/>
            <person name="Contreras Garrido A."/>
        </authorList>
    </citation>
    <scope>NUCLEOTIDE SEQUENCE [LARGE SCALE GENOMIC DNA]</scope>
</reference>
<evidence type="ECO:0000256" key="10">
    <source>
        <dbReference type="SAM" id="MobiDB-lite"/>
    </source>
</evidence>
<evidence type="ECO:0000256" key="6">
    <source>
        <dbReference type="ARBA" id="ARBA00022843"/>
    </source>
</evidence>
<sequence length="661" mass="73503">MASQITNQMVETGETSNPHVGSEVMEGLNQMVETGETSNPHVGAEAMEGPNQMVETGETSNPHVGAEAMEGLNQMVETGDTINPHVGPEAMKGLNQMVETGEISNPHVGAEAMEGLNQMVETGETSNPHVGAEAMEGLNQMVEIGETSNPHVAAEAMEGLNQMVETGETSNPHVGAEAMEGLNQIEETTNHDAPAWVEGYARKKACHQCRQIRNVYGHCVTKKKSRTCPFMLCPPCLKNRYGEDVEEVVVNTNWLCPRCRGLCNCSGCRRKNGLDPTGPLVGTAKKSGFNDVSKYLEKSEDADKHVYKTMAKMAIASPESLGQEIYVEKNRAIVEKKEEVKLPQGIESIVVSGIDLPPEHTGSVLQFLEFCSTFGKVLNLREGQAESIVHEVLSGKNTREIFLSTLTEIIIQLLAVIVKDTGNKSMNLREFWINAIGDCLAKSVVKLDGLTPEMFKDSIHPYEELNTSQRLKLLNFLCDEALGTTVMRSCIENPEYAERKKEAKKMVKAAKYKEEQLLKKKKDELARGQLENNGILLRVDQRLGILRKMEAETEDVIGELHNALEFQKNLGYDDPLRTNPVQRYENGLVLWKLKSYKEEKPNILLQDLGSSGEVSPQEKWFAFTPEQKPDIEDFIANSKKMMRRRRRSKKTANTIDPVSEE</sequence>
<evidence type="ECO:0000256" key="7">
    <source>
        <dbReference type="ARBA" id="ARBA00023015"/>
    </source>
</evidence>
<evidence type="ECO:0000256" key="3">
    <source>
        <dbReference type="ARBA" id="ARBA00022490"/>
    </source>
</evidence>
<evidence type="ECO:0000259" key="11">
    <source>
        <dbReference type="PROSITE" id="PS50827"/>
    </source>
</evidence>
<feature type="region of interest" description="Disordered" evidence="10">
    <location>
        <begin position="641"/>
        <end position="661"/>
    </location>
</feature>
<evidence type="ECO:0000256" key="1">
    <source>
        <dbReference type="ARBA" id="ARBA00004123"/>
    </source>
</evidence>
<dbReference type="InterPro" id="IPR040221">
    <property type="entry name" value="CDCA7/CDA7L"/>
</dbReference>
<dbReference type="InterPro" id="IPR028942">
    <property type="entry name" value="WHIM1_dom"/>
</dbReference>
<dbReference type="SMART" id="SM00571">
    <property type="entry name" value="DDT"/>
    <property type="match status" value="1"/>
</dbReference>
<organism evidence="12 13">
    <name type="scientific">Thlaspi arvense</name>
    <name type="common">Field penny-cress</name>
    <dbReference type="NCBI Taxonomy" id="13288"/>
    <lineage>
        <taxon>Eukaryota</taxon>
        <taxon>Viridiplantae</taxon>
        <taxon>Streptophyta</taxon>
        <taxon>Embryophyta</taxon>
        <taxon>Tracheophyta</taxon>
        <taxon>Spermatophyta</taxon>
        <taxon>Magnoliopsida</taxon>
        <taxon>eudicotyledons</taxon>
        <taxon>Gunneridae</taxon>
        <taxon>Pentapetalae</taxon>
        <taxon>rosids</taxon>
        <taxon>malvids</taxon>
        <taxon>Brassicales</taxon>
        <taxon>Brassicaceae</taxon>
        <taxon>Thlaspideae</taxon>
        <taxon>Thlaspi</taxon>
    </lineage>
</organism>
<feature type="compositionally biased region" description="Polar residues" evidence="10">
    <location>
        <begin position="651"/>
        <end position="661"/>
    </location>
</feature>
<evidence type="ECO:0000256" key="2">
    <source>
        <dbReference type="ARBA" id="ARBA00004496"/>
    </source>
</evidence>
<keyword evidence="5" id="KW-0597">Phosphoprotein</keyword>
<dbReference type="PROSITE" id="PS50827">
    <property type="entry name" value="DDT"/>
    <property type="match status" value="1"/>
</dbReference>
<dbReference type="GO" id="GO:0005737">
    <property type="term" value="C:cytoplasm"/>
    <property type="evidence" value="ECO:0007669"/>
    <property type="project" value="UniProtKB-SubCell"/>
</dbReference>
<dbReference type="PANTHER" id="PTHR31169">
    <property type="entry name" value="OS05G0300700 PROTEIN"/>
    <property type="match status" value="1"/>
</dbReference>
<dbReference type="AlphaFoldDB" id="A0AAU9RN91"/>
<keyword evidence="4" id="KW-1017">Isopeptide bond</keyword>
<keyword evidence="3" id="KW-0963">Cytoplasm</keyword>
<keyword evidence="8" id="KW-0804">Transcription</keyword>
<dbReference type="PANTHER" id="PTHR31169:SF8">
    <property type="entry name" value="ZINC-FINGER DOMAIN OF MONOAMINE-OXIDASE A REPRESSOR R1 PROTEIN"/>
    <property type="match status" value="1"/>
</dbReference>
<evidence type="ECO:0000313" key="13">
    <source>
        <dbReference type="Proteomes" id="UP000836841"/>
    </source>
</evidence>
<dbReference type="Pfam" id="PF15612">
    <property type="entry name" value="WHIM1"/>
    <property type="match status" value="1"/>
</dbReference>
<keyword evidence="13" id="KW-1185">Reference proteome</keyword>
<dbReference type="EMBL" id="OU466858">
    <property type="protein sequence ID" value="CAH2046564.1"/>
    <property type="molecule type" value="Genomic_DNA"/>
</dbReference>
<keyword evidence="9" id="KW-0539">Nucleus</keyword>
<gene>
    <name evidence="12" type="ORF">TAV2_LOCUS5208</name>
</gene>
<dbReference type="Proteomes" id="UP000836841">
    <property type="component" value="Chromosome 2"/>
</dbReference>
<keyword evidence="7" id="KW-0805">Transcription regulation</keyword>
<evidence type="ECO:0000256" key="5">
    <source>
        <dbReference type="ARBA" id="ARBA00022553"/>
    </source>
</evidence>
<dbReference type="InterPro" id="IPR018866">
    <property type="entry name" value="Znf-4CXXC_R1"/>
</dbReference>
<dbReference type="GO" id="GO:0005634">
    <property type="term" value="C:nucleus"/>
    <property type="evidence" value="ECO:0007669"/>
    <property type="project" value="UniProtKB-SubCell"/>
</dbReference>
<dbReference type="InterPro" id="IPR018501">
    <property type="entry name" value="DDT_dom"/>
</dbReference>
<dbReference type="Pfam" id="PF10497">
    <property type="entry name" value="zf-4CXXC_R1"/>
    <property type="match status" value="1"/>
</dbReference>
<comment type="subcellular location">
    <subcellularLocation>
        <location evidence="2">Cytoplasm</location>
    </subcellularLocation>
    <subcellularLocation>
        <location evidence="1">Nucleus</location>
    </subcellularLocation>
</comment>
<evidence type="ECO:0000256" key="4">
    <source>
        <dbReference type="ARBA" id="ARBA00022499"/>
    </source>
</evidence>
<name>A0AAU9RN91_THLAR</name>
<proteinExistence type="predicted"/>
<feature type="region of interest" description="Disordered" evidence="10">
    <location>
        <begin position="1"/>
        <end position="21"/>
    </location>
</feature>